<protein>
    <submittedName>
        <fullName evidence="3">Uncharacterized protein LOC117356004</fullName>
    </submittedName>
</protein>
<dbReference type="GeneID" id="117356004"/>
<dbReference type="InParanoid" id="A0A6P8QU77"/>
<proteinExistence type="predicted"/>
<feature type="compositionally biased region" description="Polar residues" evidence="1">
    <location>
        <begin position="43"/>
        <end position="58"/>
    </location>
</feature>
<dbReference type="KEGG" id="gsh:117356004"/>
<accession>A0A6P8QU77</accession>
<reference evidence="3" key="1">
    <citation type="submission" date="2025-08" db="UniProtKB">
        <authorList>
            <consortium name="RefSeq"/>
        </authorList>
    </citation>
    <scope>IDENTIFICATION</scope>
</reference>
<evidence type="ECO:0000313" key="2">
    <source>
        <dbReference type="Proteomes" id="UP000515159"/>
    </source>
</evidence>
<dbReference type="RefSeq" id="XP_033791128.1">
    <property type="nucleotide sequence ID" value="XM_033935237.1"/>
</dbReference>
<dbReference type="FunCoup" id="A0A6P8QU77">
    <property type="interactions" value="248"/>
</dbReference>
<sequence length="235" mass="26423">MSPRACIGTGITRRITDEKEVRGTSRTSRCQWKIWGKAEMAANKSTKAESQLAQTSGSKRSKHDPPTPEKRSVSKHHSDSSDIVLDEIRALKDLITKQYDITCEMRGEINSLSVSFDSCKMCVEALENRADMAALSTAQFEERVQQRFKKLDQELEDLSNRNCRNNIRIIGLAECAEGSDLVKFLTDQLPKILHLSSDLPLQFERAAIFLETRIHETKTHRSKVTTLSPGSANSN</sequence>
<feature type="region of interest" description="Disordered" evidence="1">
    <location>
        <begin position="41"/>
        <end position="80"/>
    </location>
</feature>
<name>A0A6P8QU77_GEOSA</name>
<gene>
    <name evidence="3" type="primary">LOC117356004</name>
</gene>
<dbReference type="Gene3D" id="3.30.70.1820">
    <property type="entry name" value="L1 transposable element, RRM domain"/>
    <property type="match status" value="1"/>
</dbReference>
<evidence type="ECO:0000256" key="1">
    <source>
        <dbReference type="SAM" id="MobiDB-lite"/>
    </source>
</evidence>
<keyword evidence="2" id="KW-1185">Reference proteome</keyword>
<dbReference type="Proteomes" id="UP000515159">
    <property type="component" value="Chromosome 2"/>
</dbReference>
<dbReference type="AlphaFoldDB" id="A0A6P8QU77"/>
<organism evidence="2 3">
    <name type="scientific">Geotrypetes seraphini</name>
    <name type="common">Gaboon caecilian</name>
    <name type="synonym">Caecilia seraphini</name>
    <dbReference type="NCBI Taxonomy" id="260995"/>
    <lineage>
        <taxon>Eukaryota</taxon>
        <taxon>Metazoa</taxon>
        <taxon>Chordata</taxon>
        <taxon>Craniata</taxon>
        <taxon>Vertebrata</taxon>
        <taxon>Euteleostomi</taxon>
        <taxon>Amphibia</taxon>
        <taxon>Gymnophiona</taxon>
        <taxon>Geotrypetes</taxon>
    </lineage>
</organism>
<feature type="compositionally biased region" description="Basic and acidic residues" evidence="1">
    <location>
        <begin position="63"/>
        <end position="80"/>
    </location>
</feature>
<evidence type="ECO:0000313" key="3">
    <source>
        <dbReference type="RefSeq" id="XP_033791128.1"/>
    </source>
</evidence>